<dbReference type="EMBL" id="BAAANY010000009">
    <property type="protein sequence ID" value="GAA1680152.1"/>
    <property type="molecule type" value="Genomic_DNA"/>
</dbReference>
<accession>A0ABN2H1J6</accession>
<comment type="caution">
    <text evidence="1">The sequence shown here is derived from an EMBL/GenBank/DDBJ whole genome shotgun (WGS) entry which is preliminary data.</text>
</comment>
<name>A0ABN2H1J6_9ACTN</name>
<evidence type="ECO:0000313" key="2">
    <source>
        <dbReference type="Proteomes" id="UP001500618"/>
    </source>
</evidence>
<protein>
    <submittedName>
        <fullName evidence="1">Uncharacterized protein</fullName>
    </submittedName>
</protein>
<sequence>MVPPVVRAKEWDDTSWDDPSEEKLHDLLADLNLRSRFVIVDRLDREPEGQHYMQAYLNDDLSYTVEYRDGGEDRHFRAEVPAQPTVIGCEPVARVVNDWIADGPNWRQALAWSRIRL</sequence>
<evidence type="ECO:0000313" key="1">
    <source>
        <dbReference type="EMBL" id="GAA1680152.1"/>
    </source>
</evidence>
<gene>
    <name evidence="1" type="ORF">GCM10009765_31670</name>
</gene>
<dbReference type="RefSeq" id="WP_163572319.1">
    <property type="nucleotide sequence ID" value="NZ_BAAANY010000009.1"/>
</dbReference>
<reference evidence="1 2" key="1">
    <citation type="journal article" date="2019" name="Int. J. Syst. Evol. Microbiol.">
        <title>The Global Catalogue of Microorganisms (GCM) 10K type strain sequencing project: providing services to taxonomists for standard genome sequencing and annotation.</title>
        <authorList>
            <consortium name="The Broad Institute Genomics Platform"/>
            <consortium name="The Broad Institute Genome Sequencing Center for Infectious Disease"/>
            <person name="Wu L."/>
            <person name="Ma J."/>
        </authorList>
    </citation>
    <scope>NUCLEOTIDE SEQUENCE [LARGE SCALE GENOMIC DNA]</scope>
    <source>
        <strain evidence="1 2">JCM 14718</strain>
    </source>
</reference>
<organism evidence="1 2">
    <name type="scientific">Fodinicola feengrottensis</name>
    <dbReference type="NCBI Taxonomy" id="435914"/>
    <lineage>
        <taxon>Bacteria</taxon>
        <taxon>Bacillati</taxon>
        <taxon>Actinomycetota</taxon>
        <taxon>Actinomycetes</taxon>
        <taxon>Mycobacteriales</taxon>
        <taxon>Fodinicola</taxon>
    </lineage>
</organism>
<proteinExistence type="predicted"/>
<keyword evidence="2" id="KW-1185">Reference proteome</keyword>
<dbReference type="Proteomes" id="UP001500618">
    <property type="component" value="Unassembled WGS sequence"/>
</dbReference>